<dbReference type="AlphaFoldDB" id="W4LS96"/>
<dbReference type="EMBL" id="AZHX01001680">
    <property type="protein sequence ID" value="ETX00914.1"/>
    <property type="molecule type" value="Genomic_DNA"/>
</dbReference>
<evidence type="ECO:0000259" key="2">
    <source>
        <dbReference type="Pfam" id="PF00487"/>
    </source>
</evidence>
<keyword evidence="1" id="KW-0472">Membrane</keyword>
<name>W4LS96_9BACT</name>
<evidence type="ECO:0000256" key="1">
    <source>
        <dbReference type="SAM" id="Phobius"/>
    </source>
</evidence>
<dbReference type="Pfam" id="PF00487">
    <property type="entry name" value="FA_desaturase"/>
    <property type="match status" value="1"/>
</dbReference>
<reference evidence="3 4" key="1">
    <citation type="journal article" date="2014" name="Nature">
        <title>An environmental bacterial taxon with a large and distinct metabolic repertoire.</title>
        <authorList>
            <person name="Wilson M.C."/>
            <person name="Mori T."/>
            <person name="Ruckert C."/>
            <person name="Uria A.R."/>
            <person name="Helf M.J."/>
            <person name="Takada K."/>
            <person name="Gernert C."/>
            <person name="Steffens U.A."/>
            <person name="Heycke N."/>
            <person name="Schmitt S."/>
            <person name="Rinke C."/>
            <person name="Helfrich E.J."/>
            <person name="Brachmann A.O."/>
            <person name="Gurgui C."/>
            <person name="Wakimoto T."/>
            <person name="Kracht M."/>
            <person name="Crusemann M."/>
            <person name="Hentschel U."/>
            <person name="Abe I."/>
            <person name="Matsunaga S."/>
            <person name="Kalinowski J."/>
            <person name="Takeyama H."/>
            <person name="Piel J."/>
        </authorList>
    </citation>
    <scope>NUCLEOTIDE SEQUENCE [LARGE SCALE GENOMIC DNA]</scope>
    <source>
        <strain evidence="4">TSY2</strain>
    </source>
</reference>
<protein>
    <recommendedName>
        <fullName evidence="2">Fatty acid desaturase domain-containing protein</fullName>
    </recommendedName>
</protein>
<keyword evidence="4" id="KW-1185">Reference proteome</keyword>
<organism evidence="3 4">
    <name type="scientific">Candidatus Entotheonella gemina</name>
    <dbReference type="NCBI Taxonomy" id="1429439"/>
    <lineage>
        <taxon>Bacteria</taxon>
        <taxon>Pseudomonadati</taxon>
        <taxon>Nitrospinota/Tectimicrobiota group</taxon>
        <taxon>Candidatus Tectimicrobiota</taxon>
        <taxon>Candidatus Entotheonellia</taxon>
        <taxon>Candidatus Entotheonellales</taxon>
        <taxon>Candidatus Entotheonellaceae</taxon>
        <taxon>Candidatus Entotheonella</taxon>
    </lineage>
</organism>
<comment type="caution">
    <text evidence="3">The sequence shown here is derived from an EMBL/GenBank/DDBJ whole genome shotgun (WGS) entry which is preliminary data.</text>
</comment>
<keyword evidence="1" id="KW-0812">Transmembrane</keyword>
<dbReference type="HOGENOM" id="CLU_059522_0_0_7"/>
<dbReference type="GO" id="GO:0006629">
    <property type="term" value="P:lipid metabolic process"/>
    <property type="evidence" value="ECO:0007669"/>
    <property type="project" value="InterPro"/>
</dbReference>
<proteinExistence type="predicted"/>
<accession>W4LS96</accession>
<feature type="domain" description="Fatty acid desaturase" evidence="2">
    <location>
        <begin position="66"/>
        <end position="324"/>
    </location>
</feature>
<sequence>MSHDLHDSEATLPLHREAMAQFTGKWPTGYRPRWKRRAGWHLTAMLLSLGGGMAASHVLILGPPAFWPLVVLSWMITVHGARKGQLVINHYGVHGKLTGRKGYDRLIVEVVSTLLVTQDYRSYYRDHIKTHHHPQQLATAEDPDMQFLLALGFRPGMSRRALWQCLYTTIISPRFHYLFIRERLTTNFMSAPGYRRLMAGLHAAAVSSLLFYTGSWALWVAAWGIPLLPLYHIAALLQFVSEHRWGRDHPVSTHKHTDHLTFGRFAGDSLPARDLSMRDKMATWSRWTLRLLFLHIPTRLCVLPGDLAQHDWHHRHPGGDWSNAGYERQRDLDAGCPGWHETYEEIWGLDRAIQTVFDSMARSRSLPATSAQSGA</sequence>
<evidence type="ECO:0000313" key="3">
    <source>
        <dbReference type="EMBL" id="ETX00914.1"/>
    </source>
</evidence>
<feature type="transmembrane region" description="Helical" evidence="1">
    <location>
        <begin position="40"/>
        <end position="59"/>
    </location>
</feature>
<feature type="transmembrane region" description="Helical" evidence="1">
    <location>
        <begin position="65"/>
        <end position="81"/>
    </location>
</feature>
<keyword evidence="1" id="KW-1133">Transmembrane helix</keyword>
<evidence type="ECO:0000313" key="4">
    <source>
        <dbReference type="Proteomes" id="UP000019140"/>
    </source>
</evidence>
<gene>
    <name evidence="3" type="ORF">ETSY2_38180</name>
</gene>
<dbReference type="Proteomes" id="UP000019140">
    <property type="component" value="Unassembled WGS sequence"/>
</dbReference>
<dbReference type="InterPro" id="IPR005804">
    <property type="entry name" value="FA_desaturase_dom"/>
</dbReference>